<dbReference type="InterPro" id="IPR036397">
    <property type="entry name" value="RNaseH_sf"/>
</dbReference>
<keyword evidence="2" id="KW-1185">Reference proteome</keyword>
<protein>
    <recommendedName>
        <fullName evidence="3">Transposase</fullName>
    </recommendedName>
</protein>
<organism evidence="1 2">
    <name type="scientific">Trichonephila inaurata madagascariensis</name>
    <dbReference type="NCBI Taxonomy" id="2747483"/>
    <lineage>
        <taxon>Eukaryota</taxon>
        <taxon>Metazoa</taxon>
        <taxon>Ecdysozoa</taxon>
        <taxon>Arthropoda</taxon>
        <taxon>Chelicerata</taxon>
        <taxon>Arachnida</taxon>
        <taxon>Araneae</taxon>
        <taxon>Araneomorphae</taxon>
        <taxon>Entelegynae</taxon>
        <taxon>Araneoidea</taxon>
        <taxon>Nephilidae</taxon>
        <taxon>Trichonephila</taxon>
        <taxon>Trichonephila inaurata</taxon>
    </lineage>
</organism>
<comment type="caution">
    <text evidence="1">The sequence shown here is derived from an EMBL/GenBank/DDBJ whole genome shotgun (WGS) entry which is preliminary data.</text>
</comment>
<dbReference type="PANTHER" id="PTHR46060:SF1">
    <property type="entry name" value="MARINER MOS1 TRANSPOSASE-LIKE PROTEIN"/>
    <property type="match status" value="1"/>
</dbReference>
<evidence type="ECO:0000313" key="1">
    <source>
        <dbReference type="EMBL" id="GFY78534.1"/>
    </source>
</evidence>
<evidence type="ECO:0000313" key="2">
    <source>
        <dbReference type="Proteomes" id="UP000886998"/>
    </source>
</evidence>
<dbReference type="Proteomes" id="UP000886998">
    <property type="component" value="Unassembled WGS sequence"/>
</dbReference>
<dbReference type="EMBL" id="BMAV01023060">
    <property type="protein sequence ID" value="GFY78534.1"/>
    <property type="molecule type" value="Genomic_DNA"/>
</dbReference>
<name>A0A8X6YVG2_9ARAC</name>
<evidence type="ECO:0008006" key="3">
    <source>
        <dbReference type="Google" id="ProtNLM"/>
    </source>
</evidence>
<dbReference type="PANTHER" id="PTHR46060">
    <property type="entry name" value="MARINER MOS1 TRANSPOSASE-LIKE PROTEIN"/>
    <property type="match status" value="1"/>
</dbReference>
<sequence>MDREKMETRNMKKAASPTRKKFQVTTSVGKVMSTFFRDTSGVIQIEYLKRSHTINADHYWASITRMCKAIRCKCFGLLTEHAVFLHDNATFHTARQTQESLRMFKLDVGCPYSPYLAPRVYFLF</sequence>
<dbReference type="AlphaFoldDB" id="A0A8X6YVG2"/>
<proteinExistence type="predicted"/>
<dbReference type="GO" id="GO:0003676">
    <property type="term" value="F:nucleic acid binding"/>
    <property type="evidence" value="ECO:0007669"/>
    <property type="project" value="InterPro"/>
</dbReference>
<dbReference type="Pfam" id="PF01359">
    <property type="entry name" value="Transposase_1"/>
    <property type="match status" value="1"/>
</dbReference>
<accession>A0A8X6YVG2</accession>
<dbReference type="InterPro" id="IPR052709">
    <property type="entry name" value="Transposase-MT_Hybrid"/>
</dbReference>
<dbReference type="Gene3D" id="3.30.420.10">
    <property type="entry name" value="Ribonuclease H-like superfamily/Ribonuclease H"/>
    <property type="match status" value="1"/>
</dbReference>
<reference evidence="1" key="1">
    <citation type="submission" date="2020-08" db="EMBL/GenBank/DDBJ databases">
        <title>Multicomponent nature underlies the extraordinary mechanical properties of spider dragline silk.</title>
        <authorList>
            <person name="Kono N."/>
            <person name="Nakamura H."/>
            <person name="Mori M."/>
            <person name="Yoshida Y."/>
            <person name="Ohtoshi R."/>
            <person name="Malay A.D."/>
            <person name="Moran D.A.P."/>
            <person name="Tomita M."/>
            <person name="Numata K."/>
            <person name="Arakawa K."/>
        </authorList>
    </citation>
    <scope>NUCLEOTIDE SEQUENCE</scope>
</reference>
<dbReference type="InterPro" id="IPR001888">
    <property type="entry name" value="Transposase_1"/>
</dbReference>
<gene>
    <name evidence="1" type="ORF">TNIN_104901</name>
</gene>